<protein>
    <recommendedName>
        <fullName evidence="3">Death on curing protein, Doc toxin</fullName>
    </recommendedName>
</protein>
<dbReference type="Pfam" id="PF05016">
    <property type="entry name" value="ParE_toxin"/>
    <property type="match status" value="1"/>
</dbReference>
<gene>
    <name evidence="2" type="ORF">MNBD_GAMMA10-2860</name>
</gene>
<evidence type="ECO:0008006" key="3">
    <source>
        <dbReference type="Google" id="ProtNLM"/>
    </source>
</evidence>
<keyword evidence="1" id="KW-1277">Toxin-antitoxin system</keyword>
<dbReference type="InterPro" id="IPR007712">
    <property type="entry name" value="RelE/ParE_toxin"/>
</dbReference>
<accession>A0A3B0XMK9</accession>
<proteinExistence type="predicted"/>
<reference evidence="2" key="1">
    <citation type="submission" date="2018-06" db="EMBL/GenBank/DDBJ databases">
        <authorList>
            <person name="Zhirakovskaya E."/>
        </authorList>
    </citation>
    <scope>NUCLEOTIDE SEQUENCE</scope>
</reference>
<dbReference type="EMBL" id="UOFJ01000455">
    <property type="protein sequence ID" value="VAW69715.1"/>
    <property type="molecule type" value="Genomic_DNA"/>
</dbReference>
<dbReference type="AlphaFoldDB" id="A0A3B0XMK9"/>
<evidence type="ECO:0000313" key="2">
    <source>
        <dbReference type="EMBL" id="VAW69715.1"/>
    </source>
</evidence>
<dbReference type="InterPro" id="IPR035093">
    <property type="entry name" value="RelE/ParE_toxin_dom_sf"/>
</dbReference>
<organism evidence="2">
    <name type="scientific">hydrothermal vent metagenome</name>
    <dbReference type="NCBI Taxonomy" id="652676"/>
    <lineage>
        <taxon>unclassified sequences</taxon>
        <taxon>metagenomes</taxon>
        <taxon>ecological metagenomes</taxon>
    </lineage>
</organism>
<sequence>MPELIISPEAETDLLEIWLYIAKDSPLNADRYLDKLNDKALNLCEFSGIEG</sequence>
<name>A0A3B0XMK9_9ZZZZ</name>
<evidence type="ECO:0000256" key="1">
    <source>
        <dbReference type="ARBA" id="ARBA00022649"/>
    </source>
</evidence>
<dbReference type="Gene3D" id="3.30.2310.20">
    <property type="entry name" value="RelE-like"/>
    <property type="match status" value="1"/>
</dbReference>